<dbReference type="Proteomes" id="UP000264217">
    <property type="component" value="Unassembled WGS sequence"/>
</dbReference>
<protein>
    <submittedName>
        <fullName evidence="4">Ankyrin repeat domain-containing protein</fullName>
    </submittedName>
</protein>
<gene>
    <name evidence="4" type="ORF">D0C36_08950</name>
</gene>
<evidence type="ECO:0000256" key="2">
    <source>
        <dbReference type="ARBA" id="ARBA00023043"/>
    </source>
</evidence>
<name>A0A372P1K4_9SPHI</name>
<sequence length="478" mass="52001">MSTEYNKIRDTYHRNMFAGEAERADVLELYKALPDLDIKGDYEENLYHLASRFTDPEAIKFLKEKGLRADTDKYGNTPFHALATTKFDLRDANLETKAAKINETAKALLEIGVNPKKKNDSGKLAYFEAGLVYMYPMLDAFGDAGVKMDATAEEGKNLLHTICDKLVHRKDIPGAVEAATKTVRVLVEKSGIDVEDKDIFDTTPLTYAQRSGVKEIAALLTGDEGDTATGGMTLHEAILNRDTVAVETIIKNGADLNELSDHYRRTPLMLACEYPSLPMVKLLADGGVDVNYRTGTGETAAYHLLTKAIGNFGRGMSQDLKDIIKMLRTLIDKGLELDAAITNEGDTAINVVCQAGYLADLNNSLVEELIDAGADINKPNHAGRTPLMSFAARGDEPKYGIGELLLDNDADTTYADNTGNTALMYAASNSNQMSAKKLVSLILDKDTSTIEKVNNAGQTVMDVAVQSGNEAVVKQILA</sequence>
<evidence type="ECO:0000313" key="5">
    <source>
        <dbReference type="Proteomes" id="UP000264217"/>
    </source>
</evidence>
<evidence type="ECO:0000313" key="4">
    <source>
        <dbReference type="EMBL" id="RFZ95627.1"/>
    </source>
</evidence>
<dbReference type="Pfam" id="PF12796">
    <property type="entry name" value="Ank_2"/>
    <property type="match status" value="2"/>
</dbReference>
<dbReference type="InterPro" id="IPR002110">
    <property type="entry name" value="Ankyrin_rpt"/>
</dbReference>
<feature type="repeat" description="ANK" evidence="3">
    <location>
        <begin position="344"/>
        <end position="381"/>
    </location>
</feature>
<dbReference type="SMART" id="SM00248">
    <property type="entry name" value="ANK"/>
    <property type="match status" value="8"/>
</dbReference>
<feature type="repeat" description="ANK" evidence="3">
    <location>
        <begin position="229"/>
        <end position="261"/>
    </location>
</feature>
<dbReference type="OrthoDB" id="5657095at2"/>
<organism evidence="4 5">
    <name type="scientific">Mucilaginibacter conchicola</name>
    <dbReference type="NCBI Taxonomy" id="2303333"/>
    <lineage>
        <taxon>Bacteria</taxon>
        <taxon>Pseudomonadati</taxon>
        <taxon>Bacteroidota</taxon>
        <taxon>Sphingobacteriia</taxon>
        <taxon>Sphingobacteriales</taxon>
        <taxon>Sphingobacteriaceae</taxon>
        <taxon>Mucilaginibacter</taxon>
    </lineage>
</organism>
<evidence type="ECO:0000256" key="1">
    <source>
        <dbReference type="ARBA" id="ARBA00022737"/>
    </source>
</evidence>
<feature type="repeat" description="ANK" evidence="3">
    <location>
        <begin position="382"/>
        <end position="417"/>
    </location>
</feature>
<comment type="caution">
    <text evidence="4">The sequence shown here is derived from an EMBL/GenBank/DDBJ whole genome shotgun (WGS) entry which is preliminary data.</text>
</comment>
<dbReference type="SUPFAM" id="SSF48403">
    <property type="entry name" value="Ankyrin repeat"/>
    <property type="match status" value="2"/>
</dbReference>
<dbReference type="InterPro" id="IPR036770">
    <property type="entry name" value="Ankyrin_rpt-contain_sf"/>
</dbReference>
<reference evidence="4 5" key="1">
    <citation type="submission" date="2018-08" db="EMBL/GenBank/DDBJ databases">
        <title>Mucilaginibacter sp. MYSH2.</title>
        <authorList>
            <person name="Seo T."/>
        </authorList>
    </citation>
    <scope>NUCLEOTIDE SEQUENCE [LARGE SCALE GENOMIC DNA]</scope>
    <source>
        <strain evidence="4 5">MYSH2</strain>
    </source>
</reference>
<dbReference type="Gene3D" id="1.25.40.20">
    <property type="entry name" value="Ankyrin repeat-containing domain"/>
    <property type="match status" value="4"/>
</dbReference>
<dbReference type="AlphaFoldDB" id="A0A372P1K4"/>
<dbReference type="EMBL" id="QWDC01000001">
    <property type="protein sequence ID" value="RFZ95627.1"/>
    <property type="molecule type" value="Genomic_DNA"/>
</dbReference>
<dbReference type="PANTHER" id="PTHR24198:SF165">
    <property type="entry name" value="ANKYRIN REPEAT-CONTAINING PROTEIN-RELATED"/>
    <property type="match status" value="1"/>
</dbReference>
<feature type="repeat" description="ANK" evidence="3">
    <location>
        <begin position="263"/>
        <end position="295"/>
    </location>
</feature>
<keyword evidence="1" id="KW-0677">Repeat</keyword>
<dbReference type="RefSeq" id="WP_117391177.1">
    <property type="nucleotide sequence ID" value="NZ_QWDC01000001.1"/>
</dbReference>
<accession>A0A372P1K4</accession>
<dbReference type="PROSITE" id="PS50088">
    <property type="entry name" value="ANK_REPEAT"/>
    <property type="match status" value="4"/>
</dbReference>
<keyword evidence="5" id="KW-1185">Reference proteome</keyword>
<evidence type="ECO:0000256" key="3">
    <source>
        <dbReference type="PROSITE-ProRule" id="PRU00023"/>
    </source>
</evidence>
<dbReference type="PROSITE" id="PS50297">
    <property type="entry name" value="ANK_REP_REGION"/>
    <property type="match status" value="1"/>
</dbReference>
<keyword evidence="2 3" id="KW-0040">ANK repeat</keyword>
<dbReference type="PANTHER" id="PTHR24198">
    <property type="entry name" value="ANKYRIN REPEAT AND PROTEIN KINASE DOMAIN-CONTAINING PROTEIN"/>
    <property type="match status" value="1"/>
</dbReference>
<proteinExistence type="predicted"/>